<dbReference type="PANTHER" id="PTHR33445">
    <property type="entry name" value="ATP SYNTHASE SUBUNIT B', CHLOROPLASTIC"/>
    <property type="match status" value="1"/>
</dbReference>
<name>A0A929WYM5_9BACT</name>
<evidence type="ECO:0000256" key="12">
    <source>
        <dbReference type="ARBA" id="ARBA00025614"/>
    </source>
</evidence>
<sequence>MENMPSILTPDFGLLFWMLLAFGVVFFLLAKYGFPAITKAVEDRKNYIDESLKNAREANEKLANVKVEGENILKEAHEQQARIIKEAMATRDNIIAEARNKAQTEGQQLFEEAKKQIVAEKENALRDIRSQVADLSVLIAEKVIRRQLDNAEEQEKYIDRILNDMNKG</sequence>
<evidence type="ECO:0000256" key="1">
    <source>
        <dbReference type="ARBA" id="ARBA00005513"/>
    </source>
</evidence>
<keyword evidence="7 15" id="KW-1133">Transmembrane helix</keyword>
<dbReference type="AlphaFoldDB" id="A0A929WYM5"/>
<keyword evidence="10 15" id="KW-0066">ATP synthesis</keyword>
<dbReference type="GO" id="GO:0012505">
    <property type="term" value="C:endomembrane system"/>
    <property type="evidence" value="ECO:0007669"/>
    <property type="project" value="UniProtKB-SubCell"/>
</dbReference>
<keyword evidence="2 15" id="KW-0813">Transport</keyword>
<dbReference type="GO" id="GO:0005886">
    <property type="term" value="C:plasma membrane"/>
    <property type="evidence" value="ECO:0007669"/>
    <property type="project" value="UniProtKB-SubCell"/>
</dbReference>
<comment type="subunit">
    <text evidence="13">F-type ATPases have 2 components, F(1) - the catalytic core - and F(0) - the membrane proton channel. F(1) has five subunits: alpha(3), beta(3), gamma(1), delta(1), epsilon(1). F(0) has four main subunits: a(1), b(2) and c(10-14). The alpha and beta chains form an alternating ring which encloses part of the gamma chain. F(1) is attached to F(0) by a central stalk formed by the gamma and epsilon chains, while a peripheral stalk is formed by the delta and b chains.</text>
</comment>
<dbReference type="Gene3D" id="1.20.5.620">
    <property type="entry name" value="F1F0 ATP synthase subunit B, membrane domain"/>
    <property type="match status" value="1"/>
</dbReference>
<comment type="subunit">
    <text evidence="15">F-type ATPases have 2 components, F(1) - the catalytic core - and F(0) - the membrane proton channel. F(1) has five subunits: alpha(3), beta(3), gamma(1), delta(1), epsilon(1). F(0) has three main subunits: a(1), b(2) and c(10-14). The alpha and beta chains form an alternating ring which encloses part of the gamma chain. F(1) is attached to F(0) by a central stalk formed by the gamma and epsilon chains, while a peripheral stalk is formed by the delta and b chains.</text>
</comment>
<evidence type="ECO:0000256" key="17">
    <source>
        <dbReference type="SAM" id="Coils"/>
    </source>
</evidence>
<dbReference type="InterPro" id="IPR005864">
    <property type="entry name" value="ATP_synth_F0_bsu_bac"/>
</dbReference>
<comment type="caution">
    <text evidence="18">The sequence shown here is derived from an EMBL/GenBank/DDBJ whole genome shotgun (WGS) entry which is preliminary data.</text>
</comment>
<keyword evidence="6 15" id="KW-0375">Hydrogen ion transport</keyword>
<evidence type="ECO:0000256" key="16">
    <source>
        <dbReference type="RuleBase" id="RU003848"/>
    </source>
</evidence>
<evidence type="ECO:0000256" key="7">
    <source>
        <dbReference type="ARBA" id="ARBA00022989"/>
    </source>
</evidence>
<organism evidence="18 19">
    <name type="scientific">Alloprevotella tannerae</name>
    <dbReference type="NCBI Taxonomy" id="76122"/>
    <lineage>
        <taxon>Bacteria</taxon>
        <taxon>Pseudomonadati</taxon>
        <taxon>Bacteroidota</taxon>
        <taxon>Bacteroidia</taxon>
        <taxon>Bacteroidales</taxon>
        <taxon>Prevotellaceae</taxon>
        <taxon>Alloprevotella</taxon>
    </lineage>
</organism>
<evidence type="ECO:0000256" key="14">
    <source>
        <dbReference type="ARBA" id="ARBA00037847"/>
    </source>
</evidence>
<evidence type="ECO:0000256" key="3">
    <source>
        <dbReference type="ARBA" id="ARBA00022475"/>
    </source>
</evidence>
<dbReference type="EMBL" id="JABZGR010000002">
    <property type="protein sequence ID" value="MBF0969732.1"/>
    <property type="molecule type" value="Genomic_DNA"/>
</dbReference>
<dbReference type="InterPro" id="IPR028987">
    <property type="entry name" value="ATP_synth_B-like_membr_sf"/>
</dbReference>
<evidence type="ECO:0000256" key="8">
    <source>
        <dbReference type="ARBA" id="ARBA00023065"/>
    </source>
</evidence>
<feature type="transmembrane region" description="Helical" evidence="15">
    <location>
        <begin position="12"/>
        <end position="30"/>
    </location>
</feature>
<evidence type="ECO:0000256" key="2">
    <source>
        <dbReference type="ARBA" id="ARBA00022448"/>
    </source>
</evidence>
<dbReference type="Proteomes" id="UP000704068">
    <property type="component" value="Unassembled WGS sequence"/>
</dbReference>
<comment type="similarity">
    <text evidence="1 15 16">Belongs to the ATPase B chain family.</text>
</comment>
<keyword evidence="17" id="KW-0175">Coiled coil</keyword>
<keyword evidence="3 15" id="KW-1003">Cell membrane</keyword>
<dbReference type="GO" id="GO:0046933">
    <property type="term" value="F:proton-transporting ATP synthase activity, rotational mechanism"/>
    <property type="evidence" value="ECO:0007669"/>
    <property type="project" value="UniProtKB-UniRule"/>
</dbReference>
<evidence type="ECO:0000256" key="5">
    <source>
        <dbReference type="ARBA" id="ARBA00022692"/>
    </source>
</evidence>
<dbReference type="HAMAP" id="MF_01398">
    <property type="entry name" value="ATP_synth_b_bprime"/>
    <property type="match status" value="1"/>
</dbReference>
<keyword evidence="9 15" id="KW-0472">Membrane</keyword>
<dbReference type="RefSeq" id="WP_303762846.1">
    <property type="nucleotide sequence ID" value="NZ_CAUOSC010000007.1"/>
</dbReference>
<feature type="coiled-coil region" evidence="17">
    <location>
        <begin position="48"/>
        <end position="75"/>
    </location>
</feature>
<protein>
    <recommendedName>
        <fullName evidence="15">ATP synthase subunit b</fullName>
    </recommendedName>
    <alternativeName>
        <fullName evidence="15">ATP synthase F(0) sector subunit b</fullName>
    </alternativeName>
    <alternativeName>
        <fullName evidence="15">ATPase subunit I</fullName>
    </alternativeName>
    <alternativeName>
        <fullName evidence="15">F-type ATPase subunit b</fullName>
        <shortName evidence="15">F-ATPase subunit b</shortName>
    </alternativeName>
</protein>
<comment type="subcellular location">
    <subcellularLocation>
        <location evidence="15">Cell membrane</location>
        <topology evidence="15">Single-pass membrane protein</topology>
    </subcellularLocation>
    <subcellularLocation>
        <location evidence="14">Endomembrane system</location>
        <topology evidence="14">Single-pass membrane protein</topology>
    </subcellularLocation>
</comment>
<keyword evidence="4 15" id="KW-0138">CF(0)</keyword>
<keyword evidence="8 15" id="KW-0406">Ion transport</keyword>
<comment type="function">
    <text evidence="12">Component of the F(0) channel, it forms part of the peripheral stalk, linking F(1) to F(0). The b'-subunit is a diverged and duplicated form of b found in plants and photosynthetic bacteria.</text>
</comment>
<evidence type="ECO:0000256" key="4">
    <source>
        <dbReference type="ARBA" id="ARBA00022547"/>
    </source>
</evidence>
<dbReference type="GO" id="GO:0045259">
    <property type="term" value="C:proton-transporting ATP synthase complex"/>
    <property type="evidence" value="ECO:0007669"/>
    <property type="project" value="UniProtKB-KW"/>
</dbReference>
<evidence type="ECO:0000256" key="13">
    <source>
        <dbReference type="ARBA" id="ARBA00026054"/>
    </source>
</evidence>
<accession>A0A929WYM5</accession>
<dbReference type="InterPro" id="IPR002146">
    <property type="entry name" value="ATP_synth_b/b'su_bac/chlpt"/>
</dbReference>
<evidence type="ECO:0000313" key="19">
    <source>
        <dbReference type="Proteomes" id="UP000704068"/>
    </source>
</evidence>
<dbReference type="CDD" id="cd06503">
    <property type="entry name" value="ATP-synt_Fo_b"/>
    <property type="match status" value="1"/>
</dbReference>
<evidence type="ECO:0000256" key="6">
    <source>
        <dbReference type="ARBA" id="ARBA00022781"/>
    </source>
</evidence>
<evidence type="ECO:0000256" key="10">
    <source>
        <dbReference type="ARBA" id="ARBA00023310"/>
    </source>
</evidence>
<dbReference type="SUPFAM" id="SSF81573">
    <property type="entry name" value="F1F0 ATP synthase subunit B, membrane domain"/>
    <property type="match status" value="1"/>
</dbReference>
<evidence type="ECO:0000256" key="11">
    <source>
        <dbReference type="ARBA" id="ARBA00025198"/>
    </source>
</evidence>
<gene>
    <name evidence="15 18" type="primary">atpF</name>
    <name evidence="18" type="ORF">HXK21_01630</name>
</gene>
<dbReference type="InterPro" id="IPR050059">
    <property type="entry name" value="ATP_synthase_B_chain"/>
</dbReference>
<evidence type="ECO:0000256" key="9">
    <source>
        <dbReference type="ARBA" id="ARBA00023136"/>
    </source>
</evidence>
<dbReference type="Pfam" id="PF00430">
    <property type="entry name" value="ATP-synt_B"/>
    <property type="match status" value="1"/>
</dbReference>
<dbReference type="PANTHER" id="PTHR33445:SF1">
    <property type="entry name" value="ATP SYNTHASE SUBUNIT B"/>
    <property type="match status" value="1"/>
</dbReference>
<dbReference type="GO" id="GO:0046961">
    <property type="term" value="F:proton-transporting ATPase activity, rotational mechanism"/>
    <property type="evidence" value="ECO:0007669"/>
    <property type="project" value="TreeGrafter"/>
</dbReference>
<evidence type="ECO:0000313" key="18">
    <source>
        <dbReference type="EMBL" id="MBF0969732.1"/>
    </source>
</evidence>
<evidence type="ECO:0000256" key="15">
    <source>
        <dbReference type="HAMAP-Rule" id="MF_01398"/>
    </source>
</evidence>
<comment type="function">
    <text evidence="11 15">F(1)F(0) ATP synthase produces ATP from ADP in the presence of a proton or sodium gradient. F-type ATPases consist of two structural domains, F(1) containing the extramembraneous catalytic core and F(0) containing the membrane proton channel, linked together by a central stalk and a peripheral stalk. During catalysis, ATP synthesis in the catalytic domain of F(1) is coupled via a rotary mechanism of the central stalk subunits to proton translocation.</text>
</comment>
<proteinExistence type="inferred from homology"/>
<keyword evidence="5 15" id="KW-0812">Transmembrane</keyword>
<dbReference type="NCBIfam" id="TIGR01144">
    <property type="entry name" value="ATP_synt_b"/>
    <property type="match status" value="1"/>
</dbReference>
<reference evidence="18" key="1">
    <citation type="submission" date="2020-04" db="EMBL/GenBank/DDBJ databases">
        <title>Deep metagenomics examines the oral microbiome during advanced dental caries in children, revealing novel taxa and co-occurrences with host molecules.</title>
        <authorList>
            <person name="Baker J.L."/>
            <person name="Morton J.T."/>
            <person name="Dinis M."/>
            <person name="Alvarez R."/>
            <person name="Tran N.C."/>
            <person name="Knight R."/>
            <person name="Edlund A."/>
        </authorList>
    </citation>
    <scope>NUCLEOTIDE SEQUENCE</scope>
    <source>
        <strain evidence="18">JCVI_34_bin.1</strain>
    </source>
</reference>